<accession>A0A183VW92</accession>
<name>A0A183VW92_TRIRE</name>
<reference evidence="2" key="2">
    <citation type="submission" date="2023-11" db="UniProtKB">
        <authorList>
            <consortium name="WormBaseParasite"/>
        </authorList>
    </citation>
    <scope>IDENTIFICATION</scope>
</reference>
<dbReference type="Proteomes" id="UP000050795">
    <property type="component" value="Unassembled WGS sequence"/>
</dbReference>
<dbReference type="AlphaFoldDB" id="A0A183VW92"/>
<organism evidence="1 2">
    <name type="scientific">Trichobilharzia regenti</name>
    <name type="common">Nasal bird schistosome</name>
    <dbReference type="NCBI Taxonomy" id="157069"/>
    <lineage>
        <taxon>Eukaryota</taxon>
        <taxon>Metazoa</taxon>
        <taxon>Spiralia</taxon>
        <taxon>Lophotrochozoa</taxon>
        <taxon>Platyhelminthes</taxon>
        <taxon>Trematoda</taxon>
        <taxon>Digenea</taxon>
        <taxon>Strigeidida</taxon>
        <taxon>Schistosomatoidea</taxon>
        <taxon>Schistosomatidae</taxon>
        <taxon>Trichobilharzia</taxon>
    </lineage>
</organism>
<protein>
    <submittedName>
        <fullName evidence="2">Secreted protein</fullName>
    </submittedName>
</protein>
<proteinExistence type="predicted"/>
<sequence>MSITKIFSICICICIAAIGATDVETPVINNPKANFDVSSDTLPDGAIQDIKPTQQQGAFVIDLVQNLLFGEQEELE</sequence>
<evidence type="ECO:0000313" key="2">
    <source>
        <dbReference type="WBParaSite" id="TREG1_90870.1"/>
    </source>
</evidence>
<dbReference type="WBParaSite" id="TREG1_90870.1">
    <property type="protein sequence ID" value="TREG1_90870.1"/>
    <property type="gene ID" value="TREG1_90870"/>
</dbReference>
<reference evidence="1" key="1">
    <citation type="submission" date="2022-06" db="EMBL/GenBank/DDBJ databases">
        <authorList>
            <person name="Berger JAMES D."/>
            <person name="Berger JAMES D."/>
        </authorList>
    </citation>
    <scope>NUCLEOTIDE SEQUENCE [LARGE SCALE GENOMIC DNA]</scope>
</reference>
<evidence type="ECO:0000313" key="1">
    <source>
        <dbReference type="Proteomes" id="UP000050795"/>
    </source>
</evidence>
<keyword evidence="1" id="KW-1185">Reference proteome</keyword>